<dbReference type="InterPro" id="IPR004331">
    <property type="entry name" value="SPX_dom"/>
</dbReference>
<dbReference type="GO" id="GO:0000822">
    <property type="term" value="F:inositol hexakisphosphate binding"/>
    <property type="evidence" value="ECO:0007669"/>
    <property type="project" value="TreeGrafter"/>
</dbReference>
<sequence length="243" mass="27451">MKRPTTTGTAFSNDESDNAGTSEGNALDASSRLLAPDEYHHAKKKLRKAVVEHYRALEALKNYRILNITGFRKALKKFEKFTKIPVQHAYMAEKVETSAFYSDKAVNAMLEEMEGVYTLRFEQGNRKKARARLRGSGKIKSHHFSTFRSGILLGLALPALVSGIYHSFLQETRDEIPGWDALLFVYGMLLIPVLFSLLVGLNLLVWSRSRINYVFIFGMHVPSVNTNTSYTQDRAGRTNKARS</sequence>
<dbReference type="GO" id="GO:0006817">
    <property type="term" value="P:phosphate ion transport"/>
    <property type="evidence" value="ECO:0007669"/>
    <property type="project" value="TreeGrafter"/>
</dbReference>
<dbReference type="Proteomes" id="UP000807025">
    <property type="component" value="Unassembled WGS sequence"/>
</dbReference>
<dbReference type="Pfam" id="PF03124">
    <property type="entry name" value="EXS"/>
    <property type="match status" value="1"/>
</dbReference>
<evidence type="ECO:0000256" key="4">
    <source>
        <dbReference type="ARBA" id="ARBA00022989"/>
    </source>
</evidence>
<dbReference type="GO" id="GO:0005794">
    <property type="term" value="C:Golgi apparatus"/>
    <property type="evidence" value="ECO:0007669"/>
    <property type="project" value="TreeGrafter"/>
</dbReference>
<feature type="region of interest" description="Disordered" evidence="6">
    <location>
        <begin position="1"/>
        <end position="25"/>
    </location>
</feature>
<accession>A0A9P6DFV0</accession>
<dbReference type="AlphaFoldDB" id="A0A9P6DFV0"/>
<evidence type="ECO:0000256" key="1">
    <source>
        <dbReference type="ARBA" id="ARBA00004141"/>
    </source>
</evidence>
<evidence type="ECO:0000256" key="7">
    <source>
        <dbReference type="SAM" id="Phobius"/>
    </source>
</evidence>
<dbReference type="PANTHER" id="PTHR10783">
    <property type="entry name" value="XENOTROPIC AND POLYTROPIC RETROVIRUS RECEPTOR 1-RELATED"/>
    <property type="match status" value="1"/>
</dbReference>
<dbReference type="PROSITE" id="PS51382">
    <property type="entry name" value="SPX"/>
    <property type="match status" value="1"/>
</dbReference>
<evidence type="ECO:0000313" key="9">
    <source>
        <dbReference type="EMBL" id="KAF9495038.1"/>
    </source>
</evidence>
<dbReference type="InterPro" id="IPR004342">
    <property type="entry name" value="EXS_C"/>
</dbReference>
<name>A0A9P6DFV0_PLEER</name>
<feature type="compositionally biased region" description="Polar residues" evidence="6">
    <location>
        <begin position="1"/>
        <end position="24"/>
    </location>
</feature>
<dbReference type="Pfam" id="PF03105">
    <property type="entry name" value="SPX"/>
    <property type="match status" value="1"/>
</dbReference>
<dbReference type="GO" id="GO:0016036">
    <property type="term" value="P:cellular response to phosphate starvation"/>
    <property type="evidence" value="ECO:0007669"/>
    <property type="project" value="TreeGrafter"/>
</dbReference>
<evidence type="ECO:0000256" key="2">
    <source>
        <dbReference type="ARBA" id="ARBA00009665"/>
    </source>
</evidence>
<protein>
    <recommendedName>
        <fullName evidence="8">SPX domain-containing protein</fullName>
    </recommendedName>
</protein>
<reference evidence="9" key="1">
    <citation type="submission" date="2020-11" db="EMBL/GenBank/DDBJ databases">
        <authorList>
            <consortium name="DOE Joint Genome Institute"/>
            <person name="Ahrendt S."/>
            <person name="Riley R."/>
            <person name="Andreopoulos W."/>
            <person name="Labutti K."/>
            <person name="Pangilinan J."/>
            <person name="Ruiz-Duenas F.J."/>
            <person name="Barrasa J.M."/>
            <person name="Sanchez-Garcia M."/>
            <person name="Camarero S."/>
            <person name="Miyauchi S."/>
            <person name="Serrano A."/>
            <person name="Linde D."/>
            <person name="Babiker R."/>
            <person name="Drula E."/>
            <person name="Ayuso-Fernandez I."/>
            <person name="Pacheco R."/>
            <person name="Padilla G."/>
            <person name="Ferreira P."/>
            <person name="Barriuso J."/>
            <person name="Kellner H."/>
            <person name="Castanera R."/>
            <person name="Alfaro M."/>
            <person name="Ramirez L."/>
            <person name="Pisabarro A.G."/>
            <person name="Kuo A."/>
            <person name="Tritt A."/>
            <person name="Lipzen A."/>
            <person name="He G."/>
            <person name="Yan M."/>
            <person name="Ng V."/>
            <person name="Cullen D."/>
            <person name="Martin F."/>
            <person name="Rosso M.-N."/>
            <person name="Henrissat B."/>
            <person name="Hibbett D."/>
            <person name="Martinez A.T."/>
            <person name="Grigoriev I.V."/>
        </authorList>
    </citation>
    <scope>NUCLEOTIDE SEQUENCE</scope>
    <source>
        <strain evidence="9">ATCC 90797</strain>
    </source>
</reference>
<keyword evidence="5 7" id="KW-0472">Membrane</keyword>
<keyword evidence="4 7" id="KW-1133">Transmembrane helix</keyword>
<feature type="domain" description="SPX" evidence="8">
    <location>
        <begin position="1"/>
        <end position="92"/>
    </location>
</feature>
<feature type="transmembrane region" description="Helical" evidence="7">
    <location>
        <begin position="181"/>
        <end position="205"/>
    </location>
</feature>
<dbReference type="EMBL" id="MU154566">
    <property type="protein sequence ID" value="KAF9495038.1"/>
    <property type="molecule type" value="Genomic_DNA"/>
</dbReference>
<dbReference type="CDD" id="cd14475">
    <property type="entry name" value="SPX_SYG1_like"/>
    <property type="match status" value="1"/>
</dbReference>
<dbReference type="GO" id="GO:0005886">
    <property type="term" value="C:plasma membrane"/>
    <property type="evidence" value="ECO:0007669"/>
    <property type="project" value="TreeGrafter"/>
</dbReference>
<evidence type="ECO:0000313" key="10">
    <source>
        <dbReference type="Proteomes" id="UP000807025"/>
    </source>
</evidence>
<evidence type="ECO:0000256" key="3">
    <source>
        <dbReference type="ARBA" id="ARBA00022692"/>
    </source>
</evidence>
<evidence type="ECO:0000259" key="8">
    <source>
        <dbReference type="PROSITE" id="PS51382"/>
    </source>
</evidence>
<comment type="subcellular location">
    <subcellularLocation>
        <location evidence="1">Membrane</location>
        <topology evidence="1">Multi-pass membrane protein</topology>
    </subcellularLocation>
</comment>
<gene>
    <name evidence="9" type="ORF">BDN71DRAFT_917241</name>
</gene>
<dbReference type="PANTHER" id="PTHR10783:SF103">
    <property type="entry name" value="SOLUTE CARRIER FAMILY 53 MEMBER 1"/>
    <property type="match status" value="1"/>
</dbReference>
<feature type="transmembrane region" description="Helical" evidence="7">
    <location>
        <begin position="150"/>
        <end position="169"/>
    </location>
</feature>
<dbReference type="OrthoDB" id="9970435at2759"/>
<keyword evidence="3 7" id="KW-0812">Transmembrane</keyword>
<evidence type="ECO:0000256" key="5">
    <source>
        <dbReference type="ARBA" id="ARBA00023136"/>
    </source>
</evidence>
<proteinExistence type="inferred from homology"/>
<evidence type="ECO:0000256" key="6">
    <source>
        <dbReference type="SAM" id="MobiDB-lite"/>
    </source>
</evidence>
<organism evidence="9 10">
    <name type="scientific">Pleurotus eryngii</name>
    <name type="common">Boletus of the steppes</name>
    <dbReference type="NCBI Taxonomy" id="5323"/>
    <lineage>
        <taxon>Eukaryota</taxon>
        <taxon>Fungi</taxon>
        <taxon>Dikarya</taxon>
        <taxon>Basidiomycota</taxon>
        <taxon>Agaricomycotina</taxon>
        <taxon>Agaricomycetes</taxon>
        <taxon>Agaricomycetidae</taxon>
        <taxon>Agaricales</taxon>
        <taxon>Pleurotineae</taxon>
        <taxon>Pleurotaceae</taxon>
        <taxon>Pleurotus</taxon>
    </lineage>
</organism>
<comment type="similarity">
    <text evidence="2">Belongs to the SYG1 (TC 2.A.94) family.</text>
</comment>
<comment type="caution">
    <text evidence="9">The sequence shown here is derived from an EMBL/GenBank/DDBJ whole genome shotgun (WGS) entry which is preliminary data.</text>
</comment>
<keyword evidence="10" id="KW-1185">Reference proteome</keyword>